<feature type="domain" description="Uracil-DNA glycosylase-like" evidence="4">
    <location>
        <begin position="2"/>
        <end position="150"/>
    </location>
</feature>
<dbReference type="Pfam" id="PF03167">
    <property type="entry name" value="UDG"/>
    <property type="match status" value="1"/>
</dbReference>
<keyword evidence="1" id="KW-0227">DNA damage</keyword>
<dbReference type="Gene3D" id="3.40.470.10">
    <property type="entry name" value="Uracil-DNA glycosylase-like domain"/>
    <property type="match status" value="1"/>
</dbReference>
<dbReference type="GO" id="GO:0008263">
    <property type="term" value="F:pyrimidine-specific mismatch base pair DNA N-glycosylase activity"/>
    <property type="evidence" value="ECO:0007669"/>
    <property type="project" value="TreeGrafter"/>
</dbReference>
<keyword evidence="2" id="KW-0378">Hydrolase</keyword>
<keyword evidence="6" id="KW-1185">Reference proteome</keyword>
<evidence type="ECO:0000256" key="1">
    <source>
        <dbReference type="ARBA" id="ARBA00022763"/>
    </source>
</evidence>
<dbReference type="InterPro" id="IPR015637">
    <property type="entry name" value="MUG/TDG"/>
</dbReference>
<evidence type="ECO:0000256" key="3">
    <source>
        <dbReference type="ARBA" id="ARBA00023204"/>
    </source>
</evidence>
<dbReference type="Proteomes" id="UP000250043">
    <property type="component" value="Unassembled WGS sequence"/>
</dbReference>
<dbReference type="GO" id="GO:0006285">
    <property type="term" value="P:base-excision repair, AP site formation"/>
    <property type="evidence" value="ECO:0007669"/>
    <property type="project" value="InterPro"/>
</dbReference>
<dbReference type="InterPro" id="IPR036895">
    <property type="entry name" value="Uracil-DNA_glycosylase-like_sf"/>
</dbReference>
<evidence type="ECO:0000313" key="5">
    <source>
        <dbReference type="EMBL" id="OCH86011.1"/>
    </source>
</evidence>
<dbReference type="SUPFAM" id="SSF52141">
    <property type="entry name" value="Uracil-DNA glycosylase-like"/>
    <property type="match status" value="1"/>
</dbReference>
<accession>A0A8E2AK15</accession>
<dbReference type="CDD" id="cd10028">
    <property type="entry name" value="UDG-F2_TDG_MUG"/>
    <property type="match status" value="1"/>
</dbReference>
<dbReference type="GO" id="GO:0004844">
    <property type="term" value="F:uracil DNA N-glycosylase activity"/>
    <property type="evidence" value="ECO:0007669"/>
    <property type="project" value="TreeGrafter"/>
</dbReference>
<dbReference type="OrthoDB" id="565731at2759"/>
<evidence type="ECO:0000259" key="4">
    <source>
        <dbReference type="Pfam" id="PF03167"/>
    </source>
</evidence>
<dbReference type="AlphaFoldDB" id="A0A8E2AK15"/>
<keyword evidence="3" id="KW-0234">DNA repair</keyword>
<protein>
    <submittedName>
        <fullName evidence="5">DNA glycosylase</fullName>
    </submittedName>
</protein>
<sequence length="184" mass="20647">MSAEVGHHFANPTNHFWRCLFGSGLTDHLLPPTEDYSLPEKYNLGLTNLVERPSAQEAELANSEFAGGVPVLLQKIARYRPRVVCFIGKGIWAEFQPTTMRRKVTKTRAPDFAYGIQPYKIVHRVKETSVKETLFFVMPSTSGRVVSHQLPQKTALMKTLGERVEDLKQGTFNTASMTVIAVPE</sequence>
<gene>
    <name evidence="5" type="ORF">OBBRIDRAFT_814814</name>
</gene>
<dbReference type="PANTHER" id="PTHR12159">
    <property type="entry name" value="G/T AND G/U MISMATCH-SPECIFIC DNA GLYCOSYLASE"/>
    <property type="match status" value="1"/>
</dbReference>
<name>A0A8E2AK15_9APHY</name>
<organism evidence="5 6">
    <name type="scientific">Obba rivulosa</name>
    <dbReference type="NCBI Taxonomy" id="1052685"/>
    <lineage>
        <taxon>Eukaryota</taxon>
        <taxon>Fungi</taxon>
        <taxon>Dikarya</taxon>
        <taxon>Basidiomycota</taxon>
        <taxon>Agaricomycotina</taxon>
        <taxon>Agaricomycetes</taxon>
        <taxon>Polyporales</taxon>
        <taxon>Gelatoporiaceae</taxon>
        <taxon>Obba</taxon>
    </lineage>
</organism>
<evidence type="ECO:0000256" key="2">
    <source>
        <dbReference type="ARBA" id="ARBA00022801"/>
    </source>
</evidence>
<reference evidence="5 6" key="1">
    <citation type="submission" date="2016-07" db="EMBL/GenBank/DDBJ databases">
        <title>Draft genome of the white-rot fungus Obba rivulosa 3A-2.</title>
        <authorList>
            <consortium name="DOE Joint Genome Institute"/>
            <person name="Miettinen O."/>
            <person name="Riley R."/>
            <person name="Acob R."/>
            <person name="Barry K."/>
            <person name="Cullen D."/>
            <person name="De Vries R."/>
            <person name="Hainaut M."/>
            <person name="Hatakka A."/>
            <person name="Henrissat B."/>
            <person name="Hilden K."/>
            <person name="Kuo R."/>
            <person name="Labutti K."/>
            <person name="Lipzen A."/>
            <person name="Makela M.R."/>
            <person name="Sandor L."/>
            <person name="Spatafora J.W."/>
            <person name="Grigoriev I.V."/>
            <person name="Hibbett D.S."/>
        </authorList>
    </citation>
    <scope>NUCLEOTIDE SEQUENCE [LARGE SCALE GENOMIC DNA]</scope>
    <source>
        <strain evidence="5 6">3A-2</strain>
    </source>
</reference>
<dbReference type="InterPro" id="IPR005122">
    <property type="entry name" value="Uracil-DNA_glycosylase-like"/>
</dbReference>
<evidence type="ECO:0000313" key="6">
    <source>
        <dbReference type="Proteomes" id="UP000250043"/>
    </source>
</evidence>
<proteinExistence type="predicted"/>
<dbReference type="PANTHER" id="PTHR12159:SF9">
    <property type="entry name" value="G_T MISMATCH-SPECIFIC THYMINE DNA GLYCOSYLASE"/>
    <property type="match status" value="1"/>
</dbReference>
<dbReference type="EMBL" id="KV722549">
    <property type="protein sequence ID" value="OCH86011.1"/>
    <property type="molecule type" value="Genomic_DNA"/>
</dbReference>